<evidence type="ECO:0000313" key="1">
    <source>
        <dbReference type="EMBL" id="KXA96840.1"/>
    </source>
</evidence>
<reference evidence="1 2" key="1">
    <citation type="journal article" date="2016" name="Sci. Rep.">
        <title>Metabolic traits of an uncultured archaeal lineage -MSBL1- from brine pools of the Red Sea.</title>
        <authorList>
            <person name="Mwirichia R."/>
            <person name="Alam I."/>
            <person name="Rashid M."/>
            <person name="Vinu M."/>
            <person name="Ba-Alawi W."/>
            <person name="Anthony Kamau A."/>
            <person name="Kamanda Ngugi D."/>
            <person name="Goker M."/>
            <person name="Klenk H.P."/>
            <person name="Bajic V."/>
            <person name="Stingl U."/>
        </authorList>
    </citation>
    <scope>NUCLEOTIDE SEQUENCE [LARGE SCALE GENOMIC DNA]</scope>
    <source>
        <strain evidence="1">SCGC-AAA259J03</strain>
    </source>
</reference>
<proteinExistence type="predicted"/>
<keyword evidence="2" id="KW-1185">Reference proteome</keyword>
<organism evidence="1 2">
    <name type="scientific">candidate division MSBL1 archaeon SCGC-AAA259J03</name>
    <dbReference type="NCBI Taxonomy" id="1698269"/>
    <lineage>
        <taxon>Archaea</taxon>
        <taxon>Methanobacteriati</taxon>
        <taxon>Methanobacteriota</taxon>
        <taxon>candidate division MSBL1</taxon>
    </lineage>
</organism>
<protein>
    <submittedName>
        <fullName evidence="1">Uncharacterized protein</fullName>
    </submittedName>
</protein>
<accession>A0A656YV72</accession>
<dbReference type="AlphaFoldDB" id="A0A656YV72"/>
<evidence type="ECO:0000313" key="2">
    <source>
        <dbReference type="Proteomes" id="UP000070257"/>
    </source>
</evidence>
<gene>
    <name evidence="1" type="ORF">AKJ39_04075</name>
</gene>
<dbReference type="EMBL" id="LHXT01000079">
    <property type="protein sequence ID" value="KXA96840.1"/>
    <property type="molecule type" value="Genomic_DNA"/>
</dbReference>
<name>A0A656YV72_9EURY</name>
<dbReference type="Proteomes" id="UP000070257">
    <property type="component" value="Unassembled WGS sequence"/>
</dbReference>
<sequence length="153" mass="17716">MILTSGNKNSIENAKKLIEVLEIKNLSKAEKFEKCETLARMAPEEVLELIEDPSVKEGVSWLKETHKEGFPTLNDWRNAFARTIKLYFEEVGGVDKLKNWHELEAICDEITEEKMEKTDENLRDIIKCIKQIHECTPERRLELIEKINSETGG</sequence>
<comment type="caution">
    <text evidence="1">The sequence shown here is derived from an EMBL/GenBank/DDBJ whole genome shotgun (WGS) entry which is preliminary data.</text>
</comment>